<dbReference type="InterPro" id="IPR011990">
    <property type="entry name" value="TPR-like_helical_dom_sf"/>
</dbReference>
<evidence type="ECO:0008006" key="4">
    <source>
        <dbReference type="Google" id="ProtNLM"/>
    </source>
</evidence>
<keyword evidence="3" id="KW-1185">Reference proteome</keyword>
<reference evidence="3" key="1">
    <citation type="journal article" date="2019" name="Int. J. Syst. Evol. Microbiol.">
        <title>The Global Catalogue of Microorganisms (GCM) 10K type strain sequencing project: providing services to taxonomists for standard genome sequencing and annotation.</title>
        <authorList>
            <consortium name="The Broad Institute Genomics Platform"/>
            <consortium name="The Broad Institute Genome Sequencing Center for Infectious Disease"/>
            <person name="Wu L."/>
            <person name="Ma J."/>
        </authorList>
    </citation>
    <scope>NUCLEOTIDE SEQUENCE [LARGE SCALE GENOMIC DNA]</scope>
    <source>
        <strain evidence="3">JCM 16929</strain>
    </source>
</reference>
<dbReference type="SUPFAM" id="SSF48452">
    <property type="entry name" value="TPR-like"/>
    <property type="match status" value="2"/>
</dbReference>
<accession>A0ABP7A289</accession>
<dbReference type="PANTHER" id="PTHR47691">
    <property type="entry name" value="REGULATOR-RELATED"/>
    <property type="match status" value="1"/>
</dbReference>
<name>A0ABP7A289_9ACTN</name>
<sequence length="852" mass="91779">MGGVGKTRLAIQVAFDVADQFADGVWMVELGSISSPAAVPRAIARSVLTDEKPRDEVIETLVEALAEQTAMLVLDNCEHVLDEVARISTRLSRQCRRLTILHTSREPLDIDGEIVWRVNPMPVVNPRVGTEESNASDAVCLFAARARTVLPRFRLSAENIGDVTAIVTQLNGIPLAIELAAAALSDRPLEAIRSALADRFSLVTYGRRTGPKRHQTLRAALEWSLELLPVEERRLFAALAAFDNRMSSDAVATVCSGLVAPADAIPRILRHLARASLIVPGEHADRWSMLESVRQLAEIELDALHARPQLIARHQEWFARRAADLAPHIGRAEAATARRELTADEANFRRAIHTAIEAQNTNVALRLCNELAPFWTSHGDWSEGCELLEAVIALPDFESGLRASALVALGHLLLLRGDLASAEARFVEARRLAPRPGDTPIYARAVAGEGHIAFRRSQLTKAQSLWEEALGIAERSGDGRTVASTLRSLAICSASSGRQDVAGQLLDRALQLARALGDDQQVRLLLGSIAELRLWLGDYQSSEQAYGEALALASSIGDLSARPLILAELGWVALLQGDIPTAQRLAVQSVELGDELGSLRVKSHALRLEGEALIRRADYGPATTALAAALDAAQRLAAPAEIAGVCCSQAYLALAQGDNVSACRLAEQAGAPSSLEHTMRLVSWRWILGVVALIRGDLPAAEQVFRDELAQAERAQLVRHQANDLWGLARVAASSADTGKAARLHHRALMIRYRIGDNIGMSDSLVGLATVLAPSAAHDAARLLQAALAMRARVGAKPTRREAVEITTAVAAIRQSAEHVRLTGVGSDSALDERSAVELANRLVEVTVMGVR</sequence>
<dbReference type="PANTHER" id="PTHR47691:SF3">
    <property type="entry name" value="HTH-TYPE TRANSCRIPTIONAL REGULATOR RV0890C-RELATED"/>
    <property type="match status" value="1"/>
</dbReference>
<evidence type="ECO:0000256" key="1">
    <source>
        <dbReference type="PROSITE-ProRule" id="PRU00339"/>
    </source>
</evidence>
<dbReference type="SUPFAM" id="SSF52540">
    <property type="entry name" value="P-loop containing nucleoside triphosphate hydrolases"/>
    <property type="match status" value="1"/>
</dbReference>
<evidence type="ECO:0000313" key="2">
    <source>
        <dbReference type="EMBL" id="GAA3623533.1"/>
    </source>
</evidence>
<dbReference type="Proteomes" id="UP001501490">
    <property type="component" value="Unassembled WGS sequence"/>
</dbReference>
<proteinExistence type="predicted"/>
<evidence type="ECO:0000313" key="3">
    <source>
        <dbReference type="Proteomes" id="UP001501490"/>
    </source>
</evidence>
<dbReference type="PROSITE" id="PS50005">
    <property type="entry name" value="TPR"/>
    <property type="match status" value="1"/>
</dbReference>
<dbReference type="Gene3D" id="1.25.40.10">
    <property type="entry name" value="Tetratricopeptide repeat domain"/>
    <property type="match status" value="2"/>
</dbReference>
<dbReference type="SMART" id="SM00028">
    <property type="entry name" value="TPR"/>
    <property type="match status" value="4"/>
</dbReference>
<organism evidence="2 3">
    <name type="scientific">Microlunatus ginsengisoli</name>
    <dbReference type="NCBI Taxonomy" id="363863"/>
    <lineage>
        <taxon>Bacteria</taxon>
        <taxon>Bacillati</taxon>
        <taxon>Actinomycetota</taxon>
        <taxon>Actinomycetes</taxon>
        <taxon>Propionibacteriales</taxon>
        <taxon>Propionibacteriaceae</taxon>
        <taxon>Microlunatus</taxon>
    </lineage>
</organism>
<dbReference type="InterPro" id="IPR027417">
    <property type="entry name" value="P-loop_NTPase"/>
</dbReference>
<protein>
    <recommendedName>
        <fullName evidence="4">Tetratricopeptide repeat protein</fullName>
    </recommendedName>
</protein>
<dbReference type="EMBL" id="BAABAB010000018">
    <property type="protein sequence ID" value="GAA3623533.1"/>
    <property type="molecule type" value="Genomic_DNA"/>
</dbReference>
<dbReference type="InterPro" id="IPR019734">
    <property type="entry name" value="TPR_rpt"/>
</dbReference>
<feature type="repeat" description="TPR" evidence="1">
    <location>
        <begin position="403"/>
        <end position="436"/>
    </location>
</feature>
<keyword evidence="1" id="KW-0802">TPR repeat</keyword>
<gene>
    <name evidence="2" type="ORF">GCM10022236_27390</name>
</gene>
<dbReference type="Gene3D" id="3.40.50.300">
    <property type="entry name" value="P-loop containing nucleotide triphosphate hydrolases"/>
    <property type="match status" value="1"/>
</dbReference>
<comment type="caution">
    <text evidence="2">The sequence shown here is derived from an EMBL/GenBank/DDBJ whole genome shotgun (WGS) entry which is preliminary data.</text>
</comment>